<dbReference type="AlphaFoldDB" id="A0A4S4N8H0"/>
<dbReference type="GO" id="GO:0032259">
    <property type="term" value="P:methylation"/>
    <property type="evidence" value="ECO:0007669"/>
    <property type="project" value="UniProtKB-KW"/>
</dbReference>
<dbReference type="InterPro" id="IPR029063">
    <property type="entry name" value="SAM-dependent_MTases_sf"/>
</dbReference>
<accession>A0A4S4N8H0</accession>
<dbReference type="PANTHER" id="PTHR43861:SF6">
    <property type="entry name" value="METHYLTRANSFERASE TYPE 11"/>
    <property type="match status" value="1"/>
</dbReference>
<reference evidence="1 2" key="1">
    <citation type="submission" date="2019-04" db="EMBL/GenBank/DDBJ databases">
        <title>Lewinella litorea sp. nov., isolated from a marine sand.</title>
        <authorList>
            <person name="Yoon J.-H."/>
        </authorList>
    </citation>
    <scope>NUCLEOTIDE SEQUENCE [LARGE SCALE GENOMIC DNA]</scope>
    <source>
        <strain evidence="1 2">HSMS-39</strain>
    </source>
</reference>
<dbReference type="RefSeq" id="WP_136460835.1">
    <property type="nucleotide sequence ID" value="NZ_SRSF01000023.1"/>
</dbReference>
<name>A0A4S4N8H0_9BACT</name>
<organism evidence="1 2">
    <name type="scientific">Neolewinella litorea</name>
    <dbReference type="NCBI Taxonomy" id="2562452"/>
    <lineage>
        <taxon>Bacteria</taxon>
        <taxon>Pseudomonadati</taxon>
        <taxon>Bacteroidota</taxon>
        <taxon>Saprospiria</taxon>
        <taxon>Saprospirales</taxon>
        <taxon>Lewinellaceae</taxon>
        <taxon>Neolewinella</taxon>
    </lineage>
</organism>
<keyword evidence="2" id="KW-1185">Reference proteome</keyword>
<dbReference type="OrthoDB" id="9770553at2"/>
<dbReference type="SUPFAM" id="SSF53335">
    <property type="entry name" value="S-adenosyl-L-methionine-dependent methyltransferases"/>
    <property type="match status" value="1"/>
</dbReference>
<gene>
    <name evidence="1" type="ORF">E4021_17790</name>
</gene>
<evidence type="ECO:0000313" key="2">
    <source>
        <dbReference type="Proteomes" id="UP000308528"/>
    </source>
</evidence>
<proteinExistence type="predicted"/>
<protein>
    <submittedName>
        <fullName evidence="1">Class I SAM-dependent methyltransferase</fullName>
    </submittedName>
</protein>
<evidence type="ECO:0000313" key="1">
    <source>
        <dbReference type="EMBL" id="THH34338.1"/>
    </source>
</evidence>
<dbReference type="Pfam" id="PF13489">
    <property type="entry name" value="Methyltransf_23"/>
    <property type="match status" value="1"/>
</dbReference>
<dbReference type="CDD" id="cd02440">
    <property type="entry name" value="AdoMet_MTases"/>
    <property type="match status" value="1"/>
</dbReference>
<dbReference type="PANTHER" id="PTHR43861">
    <property type="entry name" value="TRANS-ACONITATE 2-METHYLTRANSFERASE-RELATED"/>
    <property type="match status" value="1"/>
</dbReference>
<keyword evidence="1" id="KW-0808">Transferase</keyword>
<sequence length="231" mass="26138">MKDLYIGSDSDYLQKTKSWHSEDSPWKANQILQMIKKNNLKPRTIVEVGCGVGEILYSMNELFEDGNTTFEGYDIAEDAINIARTKNNSNVKFFCKDFGGENAKAFDLLLMIDVFEHVPDYIGFIANCSEKATYKIFHIPLDIHLSSILRGRLIAARNSVGHLHYFTKETALATLEDAGLEILDYFYTDGSTLPRKLRTKIANIPRNMLFPIFPDLTVKLIGGYSLLVLAK</sequence>
<dbReference type="Gene3D" id="3.40.50.150">
    <property type="entry name" value="Vaccinia Virus protein VP39"/>
    <property type="match status" value="1"/>
</dbReference>
<dbReference type="Proteomes" id="UP000308528">
    <property type="component" value="Unassembled WGS sequence"/>
</dbReference>
<dbReference type="GO" id="GO:0008168">
    <property type="term" value="F:methyltransferase activity"/>
    <property type="evidence" value="ECO:0007669"/>
    <property type="project" value="UniProtKB-KW"/>
</dbReference>
<comment type="caution">
    <text evidence="1">The sequence shown here is derived from an EMBL/GenBank/DDBJ whole genome shotgun (WGS) entry which is preliminary data.</text>
</comment>
<dbReference type="EMBL" id="SRSF01000023">
    <property type="protein sequence ID" value="THH34338.1"/>
    <property type="molecule type" value="Genomic_DNA"/>
</dbReference>
<keyword evidence="1" id="KW-0489">Methyltransferase</keyword>